<name>A0A059B611_EUCGR</name>
<reference evidence="2" key="1">
    <citation type="submission" date="2013-07" db="EMBL/GenBank/DDBJ databases">
        <title>The genome of Eucalyptus grandis.</title>
        <authorList>
            <person name="Schmutz J."/>
            <person name="Hayes R."/>
            <person name="Myburg A."/>
            <person name="Tuskan G."/>
            <person name="Grattapaglia D."/>
            <person name="Rokhsar D.S."/>
        </authorList>
    </citation>
    <scope>NUCLEOTIDE SEQUENCE</scope>
    <source>
        <tissue evidence="2">Leaf extractions</tissue>
    </source>
</reference>
<gene>
    <name evidence="2" type="ORF">EUGRSUZ_H04395</name>
</gene>
<dbReference type="EMBL" id="KK198760">
    <property type="protein sequence ID" value="KCW61662.1"/>
    <property type="molecule type" value="Genomic_DNA"/>
</dbReference>
<sequence length="139" mass="15432">MLLAYATVATGEITATHPAPQKRRRKRKELAANSVTSKVLLHRVPKTAKTSQRGEKINPCTHLDFRHSGLHFQLAQHHTPGSLKGSNKSQTNAGVTAGDFDKDGLQSPYIHQKPFSKIRRLNIGNSDRINVQNSAFRPM</sequence>
<evidence type="ECO:0000313" key="2">
    <source>
        <dbReference type="EMBL" id="KCW61662.1"/>
    </source>
</evidence>
<dbReference type="Gramene" id="KCW61662">
    <property type="protein sequence ID" value="KCW61662"/>
    <property type="gene ID" value="EUGRSUZ_H04395"/>
</dbReference>
<proteinExistence type="predicted"/>
<dbReference type="AlphaFoldDB" id="A0A059B611"/>
<protein>
    <submittedName>
        <fullName evidence="2">Uncharacterized protein</fullName>
    </submittedName>
</protein>
<accession>A0A059B611</accession>
<feature type="compositionally biased region" description="Polar residues" evidence="1">
    <location>
        <begin position="84"/>
        <end position="94"/>
    </location>
</feature>
<organism evidence="2">
    <name type="scientific">Eucalyptus grandis</name>
    <name type="common">Flooded gum</name>
    <dbReference type="NCBI Taxonomy" id="71139"/>
    <lineage>
        <taxon>Eukaryota</taxon>
        <taxon>Viridiplantae</taxon>
        <taxon>Streptophyta</taxon>
        <taxon>Embryophyta</taxon>
        <taxon>Tracheophyta</taxon>
        <taxon>Spermatophyta</taxon>
        <taxon>Magnoliopsida</taxon>
        <taxon>eudicotyledons</taxon>
        <taxon>Gunneridae</taxon>
        <taxon>Pentapetalae</taxon>
        <taxon>rosids</taxon>
        <taxon>malvids</taxon>
        <taxon>Myrtales</taxon>
        <taxon>Myrtaceae</taxon>
        <taxon>Myrtoideae</taxon>
        <taxon>Eucalypteae</taxon>
        <taxon>Eucalyptus</taxon>
    </lineage>
</organism>
<dbReference type="InParanoid" id="A0A059B611"/>
<evidence type="ECO:0000256" key="1">
    <source>
        <dbReference type="SAM" id="MobiDB-lite"/>
    </source>
</evidence>
<feature type="region of interest" description="Disordered" evidence="1">
    <location>
        <begin position="71"/>
        <end position="107"/>
    </location>
</feature>